<evidence type="ECO:0000313" key="11">
    <source>
        <dbReference type="Proteomes" id="UP001218218"/>
    </source>
</evidence>
<keyword evidence="5 6" id="KW-0539">Nucleus</keyword>
<feature type="domain" description="Protein kinase" evidence="8">
    <location>
        <begin position="221"/>
        <end position="502"/>
    </location>
</feature>
<reference evidence="10" key="1">
    <citation type="submission" date="2023-03" db="EMBL/GenBank/DDBJ databases">
        <title>Massive genome expansion in bonnet fungi (Mycena s.s.) driven by repeated elements and novel gene families across ecological guilds.</title>
        <authorList>
            <consortium name="Lawrence Berkeley National Laboratory"/>
            <person name="Harder C.B."/>
            <person name="Miyauchi S."/>
            <person name="Viragh M."/>
            <person name="Kuo A."/>
            <person name="Thoen E."/>
            <person name="Andreopoulos B."/>
            <person name="Lu D."/>
            <person name="Skrede I."/>
            <person name="Drula E."/>
            <person name="Henrissat B."/>
            <person name="Morin E."/>
            <person name="Kohler A."/>
            <person name="Barry K."/>
            <person name="LaButti K."/>
            <person name="Morin E."/>
            <person name="Salamov A."/>
            <person name="Lipzen A."/>
            <person name="Mereny Z."/>
            <person name="Hegedus B."/>
            <person name="Baldrian P."/>
            <person name="Stursova M."/>
            <person name="Weitz H."/>
            <person name="Taylor A."/>
            <person name="Grigoriev I.V."/>
            <person name="Nagy L.G."/>
            <person name="Martin F."/>
            <person name="Kauserud H."/>
        </authorList>
    </citation>
    <scope>NUCLEOTIDE SEQUENCE</scope>
    <source>
        <strain evidence="10">CBHHK002</strain>
    </source>
</reference>
<proteinExistence type="predicted"/>
<dbReference type="Gene3D" id="1.10.510.10">
    <property type="entry name" value="Transferase(Phosphotransferase) domain 1"/>
    <property type="match status" value="1"/>
</dbReference>
<dbReference type="InterPro" id="IPR009057">
    <property type="entry name" value="Homeodomain-like_sf"/>
</dbReference>
<dbReference type="GO" id="GO:0005634">
    <property type="term" value="C:nucleus"/>
    <property type="evidence" value="ECO:0007669"/>
    <property type="project" value="UniProtKB-SubCell"/>
</dbReference>
<evidence type="ECO:0000313" key="10">
    <source>
        <dbReference type="EMBL" id="KAJ7367154.1"/>
    </source>
</evidence>
<dbReference type="InterPro" id="IPR000719">
    <property type="entry name" value="Prot_kinase_dom"/>
</dbReference>
<dbReference type="PROSITE" id="PS50071">
    <property type="entry name" value="HOMEOBOX_2"/>
    <property type="match status" value="1"/>
</dbReference>
<evidence type="ECO:0000259" key="9">
    <source>
        <dbReference type="PROSITE" id="PS50071"/>
    </source>
</evidence>
<dbReference type="SMART" id="SM00220">
    <property type="entry name" value="S_TKc"/>
    <property type="match status" value="1"/>
</dbReference>
<keyword evidence="3" id="KW-0418">Kinase</keyword>
<dbReference type="PANTHER" id="PTHR44329">
    <property type="entry name" value="SERINE/THREONINE-PROTEIN KINASE TNNI3K-RELATED"/>
    <property type="match status" value="1"/>
</dbReference>
<evidence type="ECO:0000256" key="3">
    <source>
        <dbReference type="ARBA" id="ARBA00022777"/>
    </source>
</evidence>
<dbReference type="InterPro" id="IPR011009">
    <property type="entry name" value="Kinase-like_dom_sf"/>
</dbReference>
<protein>
    <submittedName>
        <fullName evidence="10">Uncharacterized protein</fullName>
    </submittedName>
</protein>
<dbReference type="PROSITE" id="PS00108">
    <property type="entry name" value="PROTEIN_KINASE_ST"/>
    <property type="match status" value="1"/>
</dbReference>
<evidence type="ECO:0000256" key="7">
    <source>
        <dbReference type="SAM" id="MobiDB-lite"/>
    </source>
</evidence>
<dbReference type="AlphaFoldDB" id="A0AAD7ASI3"/>
<feature type="region of interest" description="Disordered" evidence="7">
    <location>
        <begin position="695"/>
        <end position="766"/>
    </location>
</feature>
<keyword evidence="11" id="KW-1185">Reference proteome</keyword>
<dbReference type="Pfam" id="PF07714">
    <property type="entry name" value="PK_Tyr_Ser-Thr"/>
    <property type="match status" value="1"/>
</dbReference>
<feature type="DNA-binding region" description="Homeobox" evidence="5">
    <location>
        <begin position="581"/>
        <end position="640"/>
    </location>
</feature>
<keyword evidence="1" id="KW-0808">Transferase</keyword>
<gene>
    <name evidence="10" type="ORF">DFH08DRAFT_836665</name>
</gene>
<dbReference type="Proteomes" id="UP001218218">
    <property type="component" value="Unassembled WGS sequence"/>
</dbReference>
<keyword evidence="5 6" id="KW-0371">Homeobox</keyword>
<evidence type="ECO:0000256" key="2">
    <source>
        <dbReference type="ARBA" id="ARBA00022741"/>
    </source>
</evidence>
<keyword evidence="2" id="KW-0547">Nucleotide-binding</keyword>
<feature type="compositionally biased region" description="Polar residues" evidence="7">
    <location>
        <begin position="698"/>
        <end position="717"/>
    </location>
</feature>
<dbReference type="InterPro" id="IPR008271">
    <property type="entry name" value="Ser/Thr_kinase_AS"/>
</dbReference>
<evidence type="ECO:0000259" key="8">
    <source>
        <dbReference type="PROSITE" id="PS50011"/>
    </source>
</evidence>
<evidence type="ECO:0000256" key="6">
    <source>
        <dbReference type="RuleBase" id="RU000682"/>
    </source>
</evidence>
<dbReference type="SUPFAM" id="SSF56112">
    <property type="entry name" value="Protein kinase-like (PK-like)"/>
    <property type="match status" value="1"/>
</dbReference>
<evidence type="ECO:0000256" key="1">
    <source>
        <dbReference type="ARBA" id="ARBA00022679"/>
    </source>
</evidence>
<dbReference type="InterPro" id="IPR051681">
    <property type="entry name" value="Ser/Thr_Kinases-Pseudokinases"/>
</dbReference>
<dbReference type="Gene3D" id="1.10.10.60">
    <property type="entry name" value="Homeodomain-like"/>
    <property type="match status" value="1"/>
</dbReference>
<evidence type="ECO:0000256" key="4">
    <source>
        <dbReference type="ARBA" id="ARBA00022840"/>
    </source>
</evidence>
<accession>A0AAD7ASI3</accession>
<dbReference type="GO" id="GO:0005524">
    <property type="term" value="F:ATP binding"/>
    <property type="evidence" value="ECO:0007669"/>
    <property type="project" value="UniProtKB-KW"/>
</dbReference>
<comment type="subcellular location">
    <subcellularLocation>
        <location evidence="5 6">Nucleus</location>
    </subcellularLocation>
</comment>
<dbReference type="CDD" id="cd00086">
    <property type="entry name" value="homeodomain"/>
    <property type="match status" value="1"/>
</dbReference>
<dbReference type="SMART" id="SM00389">
    <property type="entry name" value="HOX"/>
    <property type="match status" value="1"/>
</dbReference>
<dbReference type="PROSITE" id="PS50011">
    <property type="entry name" value="PROTEIN_KINASE_DOM"/>
    <property type="match status" value="1"/>
</dbReference>
<organism evidence="10 11">
    <name type="scientific">Mycena albidolilacea</name>
    <dbReference type="NCBI Taxonomy" id="1033008"/>
    <lineage>
        <taxon>Eukaryota</taxon>
        <taxon>Fungi</taxon>
        <taxon>Dikarya</taxon>
        <taxon>Basidiomycota</taxon>
        <taxon>Agaricomycotina</taxon>
        <taxon>Agaricomycetes</taxon>
        <taxon>Agaricomycetidae</taxon>
        <taxon>Agaricales</taxon>
        <taxon>Marasmiineae</taxon>
        <taxon>Mycenaceae</taxon>
        <taxon>Mycena</taxon>
    </lineage>
</organism>
<dbReference type="GO" id="GO:0003677">
    <property type="term" value="F:DNA binding"/>
    <property type="evidence" value="ECO:0007669"/>
    <property type="project" value="UniProtKB-UniRule"/>
</dbReference>
<sequence length="900" mass="100095">MDGRTFTPSVSRVSTDGAALGETSQAAEFSPQPVRPLFYGFSTDDNPQLSASGAPNTPVQFTAMWECPWFDIHSNLASYTYTMAPISSYGDSERLKEWGQWDILKSLANYRSDVNILLEALKSTVMSPELAELTATEVSERLSRDVSAVLQALVSVLTNAETYKSFLAYRGPPAQQLLDIVQDLLDSTCDATSRHLLSKALMRLSRESGAHPTCFVLPDVEKVGRQRAAGSFGDVYKGSVDGHSVSIKSMRLFEETDVKAALKEFGREALLWRQLSHPNILPFFGLYYLDSRLCLVSPWMENGDLVQFLKKAPSGTDPTSLILDIALGLEYLHRELVVHGDLKASNILVTPSGRACIADFGLSSVASAMTMRFTHSTVSRKNGTMRWQAPELLRGENVNHFGSDMYAFACVCYEILSGKVPFYELPEPAVIFKVTIDRVRPGRPVFWEESEVYNGIWQLMEECWKEEFDGRPTAMDIVQRLGRAPIRAKQTQLEMDWDHTFSSQFRCSLQNWPLLPSSSQITRKLFARERIIKSTPEYPISETGTPHLSHRPHSRPSLSGDPPWRSLPPMKGRVTFPHNSNDKHCKDAATAQLELFEDIFKRDTKPNASLRKKIATELNTTPRGAQVWFQNRRAKQKTKASKTAQRSLYRDVRMPSQQFFGHKDSWGSDPSGCYEFPPATDSPFNLVTSYGEGLPSNAGGQLSPENTNHLHSVSSRDISAPIPGPLPAADFSFSAANTSPDRRSPIDFDNFSFPPDESDTDTKDHSSASWQFSRFSSVDNESLSTANTYFPLSSHDISAPIPGRLPEAGFSFDVANTSPDHSSPIDFGSFSFLPDESGRRQSCPTGFLQLVPIEYLPQAATSYFTFLTKFPNLPKTEALVVLCVGLDAAELLSQKALVIR</sequence>
<keyword evidence="5 6" id="KW-0238">DNA-binding</keyword>
<dbReference type="SUPFAM" id="SSF46689">
    <property type="entry name" value="Homeodomain-like"/>
    <property type="match status" value="1"/>
</dbReference>
<dbReference type="InterPro" id="IPR001356">
    <property type="entry name" value="HD"/>
</dbReference>
<dbReference type="Pfam" id="PF00046">
    <property type="entry name" value="Homeodomain"/>
    <property type="match status" value="1"/>
</dbReference>
<feature type="region of interest" description="Disordered" evidence="7">
    <location>
        <begin position="536"/>
        <end position="566"/>
    </location>
</feature>
<dbReference type="PRINTS" id="PR00109">
    <property type="entry name" value="TYRKINASE"/>
</dbReference>
<keyword evidence="4" id="KW-0067">ATP-binding</keyword>
<dbReference type="PANTHER" id="PTHR44329:SF288">
    <property type="entry name" value="MITOGEN-ACTIVATED PROTEIN KINASE KINASE KINASE 20"/>
    <property type="match status" value="1"/>
</dbReference>
<evidence type="ECO:0000256" key="5">
    <source>
        <dbReference type="PROSITE-ProRule" id="PRU00108"/>
    </source>
</evidence>
<feature type="domain" description="Homeobox" evidence="9">
    <location>
        <begin position="579"/>
        <end position="639"/>
    </location>
</feature>
<dbReference type="EMBL" id="JARIHO010000002">
    <property type="protein sequence ID" value="KAJ7367154.1"/>
    <property type="molecule type" value="Genomic_DNA"/>
</dbReference>
<dbReference type="InterPro" id="IPR001245">
    <property type="entry name" value="Ser-Thr/Tyr_kinase_cat_dom"/>
</dbReference>
<comment type="caution">
    <text evidence="10">The sequence shown here is derived from an EMBL/GenBank/DDBJ whole genome shotgun (WGS) entry which is preliminary data.</text>
</comment>
<name>A0AAD7ASI3_9AGAR</name>
<dbReference type="GO" id="GO:0004674">
    <property type="term" value="F:protein serine/threonine kinase activity"/>
    <property type="evidence" value="ECO:0007669"/>
    <property type="project" value="TreeGrafter"/>
</dbReference>